<dbReference type="PROSITE" id="PS51767">
    <property type="entry name" value="PEPTIDASE_A1"/>
    <property type="match status" value="1"/>
</dbReference>
<comment type="caution">
    <text evidence="3">The sequence shown here is derived from an EMBL/GenBank/DDBJ whole genome shotgun (WGS) entry which is preliminary data.</text>
</comment>
<dbReference type="InterPro" id="IPR034164">
    <property type="entry name" value="Pepsin-like_dom"/>
</dbReference>
<dbReference type="InterPro" id="IPR001461">
    <property type="entry name" value="Aspartic_peptidase_A1"/>
</dbReference>
<evidence type="ECO:0000259" key="2">
    <source>
        <dbReference type="PROSITE" id="PS51767"/>
    </source>
</evidence>
<dbReference type="EMBL" id="QUOV01000001">
    <property type="protein sequence ID" value="REL35094.1"/>
    <property type="molecule type" value="Genomic_DNA"/>
</dbReference>
<dbReference type="PROSITE" id="PS00141">
    <property type="entry name" value="ASP_PROTEASE"/>
    <property type="match status" value="1"/>
</dbReference>
<reference evidence="3 4" key="1">
    <citation type="submission" date="2018-08" db="EMBL/GenBank/DDBJ databases">
        <title>Thalassotalea euphylliae genome.</title>
        <authorList>
            <person name="Summers S."/>
            <person name="Rice S.A."/>
            <person name="Freckelton M.L."/>
            <person name="Nedved B.T."/>
            <person name="Hadfield M.G."/>
        </authorList>
    </citation>
    <scope>NUCLEOTIDE SEQUENCE [LARGE SCALE GENOMIC DNA]</scope>
    <source>
        <strain evidence="3 4">H2</strain>
    </source>
</reference>
<dbReference type="PANTHER" id="PTHR47966">
    <property type="entry name" value="BETA-SITE APP-CLEAVING ENZYME, ISOFORM A-RELATED"/>
    <property type="match status" value="1"/>
</dbReference>
<evidence type="ECO:0000313" key="3">
    <source>
        <dbReference type="EMBL" id="REL35094.1"/>
    </source>
</evidence>
<feature type="domain" description="Peptidase A1" evidence="2">
    <location>
        <begin position="41"/>
        <end position="489"/>
    </location>
</feature>
<dbReference type="InterPro" id="IPR033121">
    <property type="entry name" value="PEPTIDASE_A1"/>
</dbReference>
<sequence>MLIRFCSAQRRYFQAVTNDKNNNKMKSITLELTNVYAKGDFTATVYLGSEQNPVNLIIDTGSSTLVVEPNNYQPVQDKKLVATPIVQEVNYGLGGWAGALVHSQLCFTSSEAKASKTKTNNHSSLGNQKTSKALVCNTSIAVVEAEPTKTFGDADGILGLAYHHLNKSFDLTEFYNKKQISPALSLPWPFSIGDKTSATQSADKKTSSKQSLTDNSTQFESLKAFKAFLWQQPEHDIRPLFTQIADQHLVDNRFSFYAKRSSVHVAIENISAVSPTAKQIEELVADPLNQGRLILGGSEAQTEFYNGAFKTIKVFHDVYYNVKLHSVQVGNNTPILAEPLAPKDEKSYFTNAIIDAGASLTILPQGLFQQVTEQLNEMNPKFAKLLAPFAEIKQQYLGVDANQLELTQWPDLTFRFIGENDKSSELEALVCPPSHYWQINTPENDKACFKLLSQLPNWPNQSIIGLPLITNYYTVFDRSVNGTGVIRFAKQS</sequence>
<proteinExistence type="inferred from homology"/>
<evidence type="ECO:0000313" key="4">
    <source>
        <dbReference type="Proteomes" id="UP000256999"/>
    </source>
</evidence>
<dbReference type="PRINTS" id="PR00792">
    <property type="entry name" value="PEPSIN"/>
</dbReference>
<dbReference type="CDD" id="cd05471">
    <property type="entry name" value="pepsin_like"/>
    <property type="match status" value="1"/>
</dbReference>
<dbReference type="Pfam" id="PF00026">
    <property type="entry name" value="Asp"/>
    <property type="match status" value="1"/>
</dbReference>
<dbReference type="InterPro" id="IPR001969">
    <property type="entry name" value="Aspartic_peptidase_AS"/>
</dbReference>
<comment type="similarity">
    <text evidence="1">Belongs to the peptidase A1 family.</text>
</comment>
<gene>
    <name evidence="3" type="ORF">DXX92_06830</name>
</gene>
<dbReference type="AlphaFoldDB" id="A0A3E0UEH4"/>
<organism evidence="3 4">
    <name type="scientific">Thalassotalea euphylliae</name>
    <dbReference type="NCBI Taxonomy" id="1655234"/>
    <lineage>
        <taxon>Bacteria</taxon>
        <taxon>Pseudomonadati</taxon>
        <taxon>Pseudomonadota</taxon>
        <taxon>Gammaproteobacteria</taxon>
        <taxon>Alteromonadales</taxon>
        <taxon>Colwelliaceae</taxon>
        <taxon>Thalassotalea</taxon>
    </lineage>
</organism>
<dbReference type="GO" id="GO:0004190">
    <property type="term" value="F:aspartic-type endopeptidase activity"/>
    <property type="evidence" value="ECO:0007669"/>
    <property type="project" value="InterPro"/>
</dbReference>
<name>A0A3E0UEH4_9GAMM</name>
<accession>A0A3E0UEH4</accession>
<dbReference type="Proteomes" id="UP000256999">
    <property type="component" value="Unassembled WGS sequence"/>
</dbReference>
<dbReference type="PANTHER" id="PTHR47966:SF51">
    <property type="entry name" value="BETA-SITE APP-CLEAVING ENZYME, ISOFORM A-RELATED"/>
    <property type="match status" value="1"/>
</dbReference>
<evidence type="ECO:0000256" key="1">
    <source>
        <dbReference type="ARBA" id="ARBA00007447"/>
    </source>
</evidence>
<protein>
    <submittedName>
        <fullName evidence="3">Peptidase A1</fullName>
    </submittedName>
</protein>
<dbReference type="InterPro" id="IPR021109">
    <property type="entry name" value="Peptidase_aspartic_dom_sf"/>
</dbReference>
<dbReference type="SUPFAM" id="SSF50630">
    <property type="entry name" value="Acid proteases"/>
    <property type="match status" value="1"/>
</dbReference>
<dbReference type="GO" id="GO:0006508">
    <property type="term" value="P:proteolysis"/>
    <property type="evidence" value="ECO:0007669"/>
    <property type="project" value="InterPro"/>
</dbReference>
<dbReference type="OrthoDB" id="6381203at2"/>
<dbReference type="Gene3D" id="2.40.70.10">
    <property type="entry name" value="Acid Proteases"/>
    <property type="match status" value="2"/>
</dbReference>